<proteinExistence type="predicted"/>
<dbReference type="AlphaFoldDB" id="A0A561UKD9"/>
<dbReference type="Gene3D" id="3.40.50.1220">
    <property type="entry name" value="TPP-binding domain"/>
    <property type="match status" value="1"/>
</dbReference>
<dbReference type="Gene3D" id="3.40.50.970">
    <property type="match status" value="1"/>
</dbReference>
<dbReference type="EMBL" id="VIWT01000001">
    <property type="protein sequence ID" value="TWF99832.1"/>
    <property type="molecule type" value="Genomic_DNA"/>
</dbReference>
<accession>A0A561UKD9</accession>
<dbReference type="OrthoDB" id="3885828at2"/>
<name>A0A561UKD9_9ACTN</name>
<comment type="caution">
    <text evidence="2">The sequence shown here is derived from an EMBL/GenBank/DDBJ whole genome shotgun (WGS) entry which is preliminary data.</text>
</comment>
<evidence type="ECO:0000313" key="3">
    <source>
        <dbReference type="Proteomes" id="UP000317940"/>
    </source>
</evidence>
<reference evidence="2 3" key="1">
    <citation type="submission" date="2019-06" db="EMBL/GenBank/DDBJ databases">
        <title>Sequencing the genomes of 1000 actinobacteria strains.</title>
        <authorList>
            <person name="Klenk H.-P."/>
        </authorList>
    </citation>
    <scope>NUCLEOTIDE SEQUENCE [LARGE SCALE GENOMIC DNA]</scope>
    <source>
        <strain evidence="2 3">DSM 44826</strain>
    </source>
</reference>
<feature type="region of interest" description="Disordered" evidence="1">
    <location>
        <begin position="1"/>
        <end position="39"/>
    </location>
</feature>
<dbReference type="Proteomes" id="UP000317940">
    <property type="component" value="Unassembled WGS sequence"/>
</dbReference>
<dbReference type="RefSeq" id="WP_145906025.1">
    <property type="nucleotide sequence ID" value="NZ_BAAAMZ010000021.1"/>
</dbReference>
<sequence length="848" mass="91570">MQSSERTALLSSERPAPRSGGRTAPPRSERTAPPSGGPAAQLTERLLVVGVGTDPAFHDTVAAALRDATGDQPAHRPDADPVHAETVRRARRFLNRALADQRVEQLTADTLAELPAVLAAAASAGHTDTLALLLVDAAGAGLSTDPLADTVGPALAELAERLPAGLRADLSAYTVHVYTEPERAADPTRLAPPYAVRQLPGRPELLAADVVRALADFVQMHDAADALRGSAPAQRALAGALTGFLTARAGHDWGLHYYTGSLVTGLIGELEVLAEQGGNPVLRGPSEHALAAGALARWQLDAAPFLIVVTNGMVDEFRGTLANLRESRARGFIVCADSPTDAWFPFQGTVHAAEDSREVLRARRLEGVYLDDPARLTEDLATAFEAYRADRGPVVLLVSNAVLDAATPPDLVLPEPRPAGELRVGEDVLAELARLVGQQPVRMLWQCGPLDEQQRELTYELARTAGIALADSPTRPGTVARYHRGERVPEYLGTLGMFGCSARVHDFLHQQGWLRRRADQSLLFLNSRIPELATPFQPRQLDRSLHIAQVTRDASHLAPFADLKVHADATGLLRELRDRVRVDPEVLALRRAAIDETRDSASDMVHQLPLLPMSPNYFYHHLGGLLDELITRHDYRYTGLYDVGRGAMSAIRNLPRTGTGFSGWYGRALMGDALQAVPSVALTREGNVLAFVGDGATGLVPDILPTLIQQSVLYGARPAGNLTVFRLVDGGHSVIRTYRETQAGATADRQTRVLHLLQPEGEQRYGDLTVRHRHIEDVAGCLDELGERLRTPGVVDVYSVLLSHNNEGDGMSPAGASGWQRDELHEVAFTIARTARRAGEAARRSGRA</sequence>
<evidence type="ECO:0000256" key="1">
    <source>
        <dbReference type="SAM" id="MobiDB-lite"/>
    </source>
</evidence>
<keyword evidence="3" id="KW-1185">Reference proteome</keyword>
<protein>
    <submittedName>
        <fullName evidence="2">Thiamine pyrophosphate-dependent acetolactate synthase large subunit-like protein</fullName>
    </submittedName>
</protein>
<gene>
    <name evidence="2" type="ORF">FHX73_113688</name>
</gene>
<organism evidence="2 3">
    <name type="scientific">Kitasatospora viridis</name>
    <dbReference type="NCBI Taxonomy" id="281105"/>
    <lineage>
        <taxon>Bacteria</taxon>
        <taxon>Bacillati</taxon>
        <taxon>Actinomycetota</taxon>
        <taxon>Actinomycetes</taxon>
        <taxon>Kitasatosporales</taxon>
        <taxon>Streptomycetaceae</taxon>
        <taxon>Kitasatospora</taxon>
    </lineage>
</organism>
<feature type="compositionally biased region" description="Polar residues" evidence="1">
    <location>
        <begin position="1"/>
        <end position="10"/>
    </location>
</feature>
<evidence type="ECO:0000313" key="2">
    <source>
        <dbReference type="EMBL" id="TWF99832.1"/>
    </source>
</evidence>